<evidence type="ECO:0008006" key="6">
    <source>
        <dbReference type="Google" id="ProtNLM"/>
    </source>
</evidence>
<feature type="chain" id="PRO_5047067359" description="LPXTG-motif cell wall-anchored protein" evidence="3">
    <location>
        <begin position="32"/>
        <end position="448"/>
    </location>
</feature>
<comment type="caution">
    <text evidence="4">The sequence shown here is derived from an EMBL/GenBank/DDBJ whole genome shotgun (WGS) entry which is preliminary data.</text>
</comment>
<feature type="signal peptide" evidence="3">
    <location>
        <begin position="1"/>
        <end position="31"/>
    </location>
</feature>
<dbReference type="EMBL" id="JBHSAY010000003">
    <property type="protein sequence ID" value="MFC4129603.1"/>
    <property type="molecule type" value="Genomic_DNA"/>
</dbReference>
<gene>
    <name evidence="4" type="ORF">ACFOZ4_03185</name>
</gene>
<keyword evidence="2" id="KW-0812">Transmembrane</keyword>
<feature type="compositionally biased region" description="Low complexity" evidence="1">
    <location>
        <begin position="373"/>
        <end position="401"/>
    </location>
</feature>
<proteinExistence type="predicted"/>
<keyword evidence="5" id="KW-1185">Reference proteome</keyword>
<protein>
    <recommendedName>
        <fullName evidence="6">LPXTG-motif cell wall-anchored protein</fullName>
    </recommendedName>
</protein>
<dbReference type="RefSeq" id="WP_253759692.1">
    <property type="nucleotide sequence ID" value="NZ_JAMZDZ010000001.1"/>
</dbReference>
<organism evidence="4 5">
    <name type="scientific">Hamadaea flava</name>
    <dbReference type="NCBI Taxonomy" id="1742688"/>
    <lineage>
        <taxon>Bacteria</taxon>
        <taxon>Bacillati</taxon>
        <taxon>Actinomycetota</taxon>
        <taxon>Actinomycetes</taxon>
        <taxon>Micromonosporales</taxon>
        <taxon>Micromonosporaceae</taxon>
        <taxon>Hamadaea</taxon>
    </lineage>
</organism>
<reference evidence="5" key="1">
    <citation type="journal article" date="2019" name="Int. J. Syst. Evol. Microbiol.">
        <title>The Global Catalogue of Microorganisms (GCM) 10K type strain sequencing project: providing services to taxonomists for standard genome sequencing and annotation.</title>
        <authorList>
            <consortium name="The Broad Institute Genomics Platform"/>
            <consortium name="The Broad Institute Genome Sequencing Center for Infectious Disease"/>
            <person name="Wu L."/>
            <person name="Ma J."/>
        </authorList>
    </citation>
    <scope>NUCLEOTIDE SEQUENCE [LARGE SCALE GENOMIC DNA]</scope>
    <source>
        <strain evidence="5">CGMCC 4.7289</strain>
    </source>
</reference>
<evidence type="ECO:0000313" key="4">
    <source>
        <dbReference type="EMBL" id="MFC4129603.1"/>
    </source>
</evidence>
<evidence type="ECO:0000313" key="5">
    <source>
        <dbReference type="Proteomes" id="UP001595816"/>
    </source>
</evidence>
<evidence type="ECO:0000256" key="1">
    <source>
        <dbReference type="SAM" id="MobiDB-lite"/>
    </source>
</evidence>
<dbReference type="Proteomes" id="UP001595816">
    <property type="component" value="Unassembled WGS sequence"/>
</dbReference>
<evidence type="ECO:0000256" key="2">
    <source>
        <dbReference type="SAM" id="Phobius"/>
    </source>
</evidence>
<keyword evidence="3" id="KW-0732">Signal</keyword>
<evidence type="ECO:0000256" key="3">
    <source>
        <dbReference type="SAM" id="SignalP"/>
    </source>
</evidence>
<keyword evidence="2" id="KW-0472">Membrane</keyword>
<sequence>MLPPRRFRSLSTGLLALFAAVPVVLPESAAAASCAPMAYAAESSADLVRLTALDLRPLGVPVGPVAELALASSRSTMDARKPVAARAAARYTEAGVVGLELSPLFLGSAVSQQAPPTHAGPAVYNALSQDAGVAKVGTGALSAHATWVDRMACGRQTGPAGVSSAAVADVSVLPSSSSAVVRLPRNLSSQAVTGLRTVGGRTASVAAAEVELTDLRLLNGAVAVKVLKRPTLTATATGAARTSSVEYSNPLLEISGPGVPTQRLNTPAKHVDVVLPATGGDPLGTLLRGLNVPLLNSLVGSVHVEGLQVPGPGKYAMLRISLGALDKSITDAAVEAEAASLRIQLILCGPDQAQVTVLDLAVGLLRTSATAPNVPVVSSPTPSTSPSAATSVSPAPSTSPAGCGGPGCGGPGTLPQTGMGPVAYVVGAGVLLALLGRLMILLARRRSV</sequence>
<name>A0ABV8LH99_9ACTN</name>
<feature type="region of interest" description="Disordered" evidence="1">
    <location>
        <begin position="373"/>
        <end position="404"/>
    </location>
</feature>
<feature type="transmembrane region" description="Helical" evidence="2">
    <location>
        <begin position="422"/>
        <end position="443"/>
    </location>
</feature>
<keyword evidence="2" id="KW-1133">Transmembrane helix</keyword>
<accession>A0ABV8LH99</accession>